<reference evidence="2 3" key="1">
    <citation type="journal article" date="2012" name="J. Bacteriol.">
        <title>Draft Genome Sequence of Cecembia lonarensis Strain LW9T, Isolated from Lonar Lake, a Haloalkaline Lake in India.</title>
        <authorList>
            <person name="Shivaji S."/>
            <person name="Ara S."/>
            <person name="Singh A."/>
            <person name="Pinnaka A.K."/>
        </authorList>
    </citation>
    <scope>NUCLEOTIDE SEQUENCE [LARGE SCALE GENOMIC DNA]</scope>
    <source>
        <strain evidence="2 3">LW9</strain>
    </source>
</reference>
<dbReference type="CDD" id="cd00085">
    <property type="entry name" value="HNHc"/>
    <property type="match status" value="1"/>
</dbReference>
<dbReference type="InterPro" id="IPR029471">
    <property type="entry name" value="HNH_5"/>
</dbReference>
<name>K1L2Z3_CECL9</name>
<keyword evidence="2" id="KW-0540">Nuclease</keyword>
<sequence length="168" mass="19425">MEKRVLVLNLDHSPISIVSAQKALVLSILDKVSCLSYYESLVVRTVTMEFRYPAVIRLNEYKSIPYKGVLLNRANIFRRDGHECQYCGSVKNLTIDHIIPKSKGGKTNWMNLITACNRCNIYKGDKTPEQVGFKLRTEPFRPSLSFFIAEYAERHAEEWMPFLDFRTA</sequence>
<dbReference type="Proteomes" id="UP000004478">
    <property type="component" value="Unassembled WGS sequence"/>
</dbReference>
<dbReference type="PANTHER" id="PTHR33877">
    <property type="entry name" value="SLL1193 PROTEIN"/>
    <property type="match status" value="1"/>
</dbReference>
<dbReference type="Gene3D" id="1.10.30.50">
    <property type="match status" value="1"/>
</dbReference>
<dbReference type="PATRIC" id="fig|1225176.3.peg.2335"/>
<keyword evidence="2" id="KW-0378">Hydrolase</keyword>
<dbReference type="GO" id="GO:0004519">
    <property type="term" value="F:endonuclease activity"/>
    <property type="evidence" value="ECO:0007669"/>
    <property type="project" value="UniProtKB-KW"/>
</dbReference>
<feature type="domain" description="HNH nuclease" evidence="1">
    <location>
        <begin position="71"/>
        <end position="121"/>
    </location>
</feature>
<gene>
    <name evidence="2" type="ORF">B879_02187</name>
</gene>
<evidence type="ECO:0000313" key="3">
    <source>
        <dbReference type="Proteomes" id="UP000004478"/>
    </source>
</evidence>
<organism evidence="2 3">
    <name type="scientific">Cecembia lonarensis (strain CCUG 58316 / KCTC 22772 / LW9)</name>
    <dbReference type="NCBI Taxonomy" id="1225176"/>
    <lineage>
        <taxon>Bacteria</taxon>
        <taxon>Pseudomonadati</taxon>
        <taxon>Bacteroidota</taxon>
        <taxon>Cytophagia</taxon>
        <taxon>Cytophagales</taxon>
        <taxon>Cyclobacteriaceae</taxon>
        <taxon>Cecembia</taxon>
    </lineage>
</organism>
<evidence type="ECO:0000313" key="2">
    <source>
        <dbReference type="EMBL" id="EKB49176.1"/>
    </source>
</evidence>
<dbReference type="AlphaFoldDB" id="K1L2Z3"/>
<dbReference type="SMART" id="SM00507">
    <property type="entry name" value="HNHc"/>
    <property type="match status" value="1"/>
</dbReference>
<dbReference type="EMBL" id="AMGM01000031">
    <property type="protein sequence ID" value="EKB49176.1"/>
    <property type="molecule type" value="Genomic_DNA"/>
</dbReference>
<comment type="caution">
    <text evidence="2">The sequence shown here is derived from an EMBL/GenBank/DDBJ whole genome shotgun (WGS) entry which is preliminary data.</text>
</comment>
<dbReference type="InterPro" id="IPR052892">
    <property type="entry name" value="NA-targeting_endonuclease"/>
</dbReference>
<dbReference type="RefSeq" id="WP_009185217.1">
    <property type="nucleotide sequence ID" value="NZ_AMGM01000031.1"/>
</dbReference>
<dbReference type="InterPro" id="IPR003615">
    <property type="entry name" value="HNH_nuc"/>
</dbReference>
<accession>K1L2Z3</accession>
<dbReference type="PANTHER" id="PTHR33877:SF2">
    <property type="entry name" value="OS07G0170200 PROTEIN"/>
    <property type="match status" value="1"/>
</dbReference>
<dbReference type="Pfam" id="PF14279">
    <property type="entry name" value="HNH_5"/>
    <property type="match status" value="1"/>
</dbReference>
<keyword evidence="2" id="KW-0255">Endonuclease</keyword>
<dbReference type="OrthoDB" id="9802901at2"/>
<keyword evidence="3" id="KW-1185">Reference proteome</keyword>
<protein>
    <submittedName>
        <fullName evidence="2">HNH endonuclease</fullName>
    </submittedName>
</protein>
<evidence type="ECO:0000259" key="1">
    <source>
        <dbReference type="SMART" id="SM00507"/>
    </source>
</evidence>
<proteinExistence type="predicted"/>